<dbReference type="EMBL" id="BSTK01000002">
    <property type="protein sequence ID" value="GLY83564.1"/>
    <property type="molecule type" value="Genomic_DNA"/>
</dbReference>
<feature type="transmembrane region" description="Helical" evidence="7">
    <location>
        <begin position="40"/>
        <end position="58"/>
    </location>
</feature>
<dbReference type="PANTHER" id="PTHR33778:SF1">
    <property type="entry name" value="MAGNESIUM TRANSPORTER YHID-RELATED"/>
    <property type="match status" value="1"/>
</dbReference>
<evidence type="ECO:0000313" key="9">
    <source>
        <dbReference type="EMBL" id="GLY83564.1"/>
    </source>
</evidence>
<reference evidence="9" key="1">
    <citation type="submission" date="2023-03" db="EMBL/GenBank/DDBJ databases">
        <title>Actinoallomurus iriomotensis NBRC 103684.</title>
        <authorList>
            <person name="Ichikawa N."/>
            <person name="Sato H."/>
            <person name="Tonouchi N."/>
        </authorList>
    </citation>
    <scope>NUCLEOTIDE SEQUENCE</scope>
    <source>
        <strain evidence="9">NBRC 103684</strain>
    </source>
</reference>
<proteinExistence type="inferred from homology"/>
<keyword evidence="3" id="KW-1003">Cell membrane</keyword>
<keyword evidence="5 7" id="KW-1133">Transmembrane helix</keyword>
<dbReference type="PANTHER" id="PTHR33778">
    <property type="entry name" value="PROTEIN MGTC"/>
    <property type="match status" value="1"/>
</dbReference>
<dbReference type="PROSITE" id="PS51671">
    <property type="entry name" value="ACT"/>
    <property type="match status" value="1"/>
</dbReference>
<dbReference type="InterPro" id="IPR002912">
    <property type="entry name" value="ACT_dom"/>
</dbReference>
<dbReference type="Proteomes" id="UP001165074">
    <property type="component" value="Unassembled WGS sequence"/>
</dbReference>
<evidence type="ECO:0000256" key="1">
    <source>
        <dbReference type="ARBA" id="ARBA00004651"/>
    </source>
</evidence>
<feature type="transmembrane region" description="Helical" evidence="7">
    <location>
        <begin position="126"/>
        <end position="147"/>
    </location>
</feature>
<comment type="subcellular location">
    <subcellularLocation>
        <location evidence="1">Cell membrane</location>
        <topology evidence="1">Multi-pass membrane protein</topology>
    </subcellularLocation>
</comment>
<dbReference type="AlphaFoldDB" id="A0A9W6RXZ4"/>
<evidence type="ECO:0000256" key="7">
    <source>
        <dbReference type="SAM" id="Phobius"/>
    </source>
</evidence>
<comment type="caution">
    <text evidence="9">The sequence shown here is derived from an EMBL/GenBank/DDBJ whole genome shotgun (WGS) entry which is preliminary data.</text>
</comment>
<keyword evidence="4 7" id="KW-0812">Transmembrane</keyword>
<dbReference type="InterPro" id="IPR045865">
    <property type="entry name" value="ACT-like_dom_sf"/>
</dbReference>
<name>A0A9W6RXZ4_9ACTN</name>
<evidence type="ECO:0000256" key="4">
    <source>
        <dbReference type="ARBA" id="ARBA00022692"/>
    </source>
</evidence>
<evidence type="ECO:0000259" key="8">
    <source>
        <dbReference type="PROSITE" id="PS51671"/>
    </source>
</evidence>
<protein>
    <submittedName>
        <fullName evidence="9">Magnesium transport MgtC family protein</fullName>
    </submittedName>
</protein>
<sequence length="237" mass="24770">MIAAFGEPTGQGLTQIGELLIALALSAAIGVEREIRQKSAGLRTHTLVGFASALIMVVSKYGFTDVLDGHIVLDPSRVAAQIVSGIGFIGGGLIFVRRDVVRGLTTAAAVWLTAAVGMAAGAGLWLLALLVTAGYFLVMVALTPLAARLPRSKYAPSLLHLTYLDRQGILRRVIEYCTEHGFVIGRLSVDRSDPESGTVSVTLAVQGGGSTSELTARLAELDGVLTVSSDDTNAPQL</sequence>
<evidence type="ECO:0000313" key="10">
    <source>
        <dbReference type="Proteomes" id="UP001165074"/>
    </source>
</evidence>
<feature type="domain" description="ACT" evidence="8">
    <location>
        <begin position="158"/>
        <end position="235"/>
    </location>
</feature>
<keyword evidence="10" id="KW-1185">Reference proteome</keyword>
<organism evidence="9 10">
    <name type="scientific">Actinoallomurus iriomotensis</name>
    <dbReference type="NCBI Taxonomy" id="478107"/>
    <lineage>
        <taxon>Bacteria</taxon>
        <taxon>Bacillati</taxon>
        <taxon>Actinomycetota</taxon>
        <taxon>Actinomycetes</taxon>
        <taxon>Streptosporangiales</taxon>
        <taxon>Thermomonosporaceae</taxon>
        <taxon>Actinoallomurus</taxon>
    </lineage>
</organism>
<gene>
    <name evidence="9" type="ORF">Airi02_014940</name>
</gene>
<evidence type="ECO:0000256" key="6">
    <source>
        <dbReference type="ARBA" id="ARBA00023136"/>
    </source>
</evidence>
<dbReference type="InterPro" id="IPR049177">
    <property type="entry name" value="MgtC_SapB_SrpB_YhiD_N"/>
</dbReference>
<evidence type="ECO:0000256" key="5">
    <source>
        <dbReference type="ARBA" id="ARBA00022989"/>
    </source>
</evidence>
<dbReference type="GO" id="GO:0005886">
    <property type="term" value="C:plasma membrane"/>
    <property type="evidence" value="ECO:0007669"/>
    <property type="project" value="UniProtKB-SubCell"/>
</dbReference>
<feature type="transmembrane region" description="Helical" evidence="7">
    <location>
        <begin position="78"/>
        <end position="96"/>
    </location>
</feature>
<dbReference type="Pfam" id="PF02308">
    <property type="entry name" value="MgtC"/>
    <property type="match status" value="1"/>
</dbReference>
<dbReference type="InterPro" id="IPR003416">
    <property type="entry name" value="MgtC/SapB/SrpB/YhiD_fam"/>
</dbReference>
<feature type="transmembrane region" description="Helical" evidence="7">
    <location>
        <begin position="12"/>
        <end position="31"/>
    </location>
</feature>
<dbReference type="Gene3D" id="3.30.70.260">
    <property type="match status" value="1"/>
</dbReference>
<dbReference type="RefSeq" id="WP_285568033.1">
    <property type="nucleotide sequence ID" value="NZ_BSTK01000002.1"/>
</dbReference>
<dbReference type="SUPFAM" id="SSF55021">
    <property type="entry name" value="ACT-like"/>
    <property type="match status" value="1"/>
</dbReference>
<accession>A0A9W6RXZ4</accession>
<comment type="similarity">
    <text evidence="2">Belongs to the MgtC/SapB family.</text>
</comment>
<evidence type="ECO:0000256" key="2">
    <source>
        <dbReference type="ARBA" id="ARBA00009298"/>
    </source>
</evidence>
<evidence type="ECO:0000256" key="3">
    <source>
        <dbReference type="ARBA" id="ARBA00022475"/>
    </source>
</evidence>
<dbReference type="PRINTS" id="PR01837">
    <property type="entry name" value="MGTCSAPBPROT"/>
</dbReference>
<feature type="transmembrane region" description="Helical" evidence="7">
    <location>
        <begin position="103"/>
        <end position="120"/>
    </location>
</feature>
<keyword evidence="6 7" id="KW-0472">Membrane</keyword>